<comment type="caution">
    <text evidence="1">The sequence shown here is derived from an EMBL/GenBank/DDBJ whole genome shotgun (WGS) entry which is preliminary data.</text>
</comment>
<dbReference type="EMBL" id="VORO01000020">
    <property type="protein sequence ID" value="TXD87765.1"/>
    <property type="molecule type" value="Genomic_DNA"/>
</dbReference>
<sequence length="428" mass="49457">MERDFGLRTALNLVDSEKFISVDKANLSDMGLLTKMQSSRKSKPEAFNLDVVSDLLKGVTGGLAKGSNDLGTMITGNEGVYLSPKVNFKDIPEKLRKLLKAYKSNKYKTNFDWIDNLKEEKNPSTVEELRALLIAALKKQDTTNIHLASPNIIDWESYEGYAYSEVADDLKMDLDISDFYAYKNDKLEDLDWNTLKRLSIYLKYANNEFRISAPLWRFINFEVNRKGSTYVFTLGKWYHINKNYIESIREYVKNVEESNLVFLKCPKNFSEGDYNESLAKSKKDYLLFDKNLVKSDYFNRSHIEVCDVLSILNKEFIHVKPRSSSSTLSHLFAQGRVSSIAILRDNSFRKNLRAKLKALGAEMDFIPLDRKKLKPSDYTITFALIDKRDRSFIDALPFFSLINFRLTLENLQEQGFKVKIKNILRESS</sequence>
<proteinExistence type="predicted"/>
<gene>
    <name evidence="1" type="ORF">ESY86_15755</name>
</gene>
<dbReference type="Proteomes" id="UP000321578">
    <property type="component" value="Unassembled WGS sequence"/>
</dbReference>
<name>A0A5C6ZE13_9FLAO</name>
<accession>A0A5C6ZE13</accession>
<dbReference type="NCBIfam" id="TIGR04141">
    <property type="entry name" value="TIGR04141 family sporadically distributed protein"/>
    <property type="match status" value="1"/>
</dbReference>
<dbReference type="Pfam" id="PF19614">
    <property type="entry name" value="DUF6119"/>
    <property type="match status" value="1"/>
</dbReference>
<dbReference type="InterPro" id="IPR026487">
    <property type="entry name" value="CHP04141"/>
</dbReference>
<organism evidence="1 2">
    <name type="scientific">Subsaximicrobium wynnwilliamsii</name>
    <dbReference type="NCBI Taxonomy" id="291179"/>
    <lineage>
        <taxon>Bacteria</taxon>
        <taxon>Pseudomonadati</taxon>
        <taxon>Bacteroidota</taxon>
        <taxon>Flavobacteriia</taxon>
        <taxon>Flavobacteriales</taxon>
        <taxon>Flavobacteriaceae</taxon>
        <taxon>Subsaximicrobium</taxon>
    </lineage>
</organism>
<dbReference type="OrthoDB" id="6401683at2"/>
<evidence type="ECO:0000313" key="2">
    <source>
        <dbReference type="Proteomes" id="UP000321578"/>
    </source>
</evidence>
<evidence type="ECO:0000313" key="1">
    <source>
        <dbReference type="EMBL" id="TXD87765.1"/>
    </source>
</evidence>
<keyword evidence="2" id="KW-1185">Reference proteome</keyword>
<protein>
    <submittedName>
        <fullName evidence="1">Uncharacterized protein</fullName>
    </submittedName>
</protein>
<reference evidence="1 2" key="1">
    <citation type="submission" date="2019-08" db="EMBL/GenBank/DDBJ databases">
        <title>Genomes of Subsaximicrobium wynnwilliamsii strains.</title>
        <authorList>
            <person name="Bowman J.P."/>
        </authorList>
    </citation>
    <scope>NUCLEOTIDE SEQUENCE [LARGE SCALE GENOMIC DNA]</scope>
    <source>
        <strain evidence="1 2">2-80-2</strain>
    </source>
</reference>
<dbReference type="AlphaFoldDB" id="A0A5C6ZE13"/>